<accession>A0A412TJ72</accession>
<dbReference type="GO" id="GO:0005773">
    <property type="term" value="C:vacuole"/>
    <property type="evidence" value="ECO:0007669"/>
    <property type="project" value="GOC"/>
</dbReference>
<dbReference type="CDD" id="cd06268">
    <property type="entry name" value="PBP1_ABC_transporter_LIVBP-like"/>
    <property type="match status" value="1"/>
</dbReference>
<comment type="caution">
    <text evidence="5">The sequence shown here is derived from an EMBL/GenBank/DDBJ whole genome shotgun (WGS) entry which is preliminary data.</text>
</comment>
<evidence type="ECO:0000256" key="1">
    <source>
        <dbReference type="ARBA" id="ARBA00010062"/>
    </source>
</evidence>
<evidence type="ECO:0000256" key="3">
    <source>
        <dbReference type="SAM" id="Phobius"/>
    </source>
</evidence>
<comment type="similarity">
    <text evidence="1">Belongs to the leucine-binding protein family.</text>
</comment>
<dbReference type="PANTHER" id="PTHR12000:SF42">
    <property type="entry name" value="LEGUMAIN"/>
    <property type="match status" value="1"/>
</dbReference>
<evidence type="ECO:0000256" key="2">
    <source>
        <dbReference type="ARBA" id="ARBA00022729"/>
    </source>
</evidence>
<dbReference type="PRINTS" id="PR00776">
    <property type="entry name" value="HEMOGLOBNASE"/>
</dbReference>
<evidence type="ECO:0000313" key="6">
    <source>
        <dbReference type="Proteomes" id="UP000284243"/>
    </source>
</evidence>
<dbReference type="Pfam" id="PF01650">
    <property type="entry name" value="Peptidase_C13"/>
    <property type="match status" value="1"/>
</dbReference>
<feature type="transmembrane region" description="Helical" evidence="3">
    <location>
        <begin position="21"/>
        <end position="43"/>
    </location>
</feature>
<dbReference type="GO" id="GO:0004197">
    <property type="term" value="F:cysteine-type endopeptidase activity"/>
    <property type="evidence" value="ECO:0007669"/>
    <property type="project" value="TreeGrafter"/>
</dbReference>
<feature type="domain" description="Leucine-binding protein" evidence="4">
    <location>
        <begin position="60"/>
        <end position="341"/>
    </location>
</feature>
<keyword evidence="3" id="KW-0812">Transmembrane</keyword>
<name>A0A412TJ72_9BACT</name>
<dbReference type="Pfam" id="PF13458">
    <property type="entry name" value="Peripla_BP_6"/>
    <property type="match status" value="1"/>
</dbReference>
<keyword evidence="3" id="KW-1133">Transmembrane helix</keyword>
<keyword evidence="3" id="KW-0472">Membrane</keyword>
<sequence length="651" mass="73510">MISPMIGYKVKKNWIKDRNLFILKGRWVSFSLIMCVMMLSFVACHEDQAEEESSPGREEVRVAVVLPLEDEMAGHWKHCLEWAMQNIETAQRGIVGGIRIELEWYDENELDIERLFNELSVREDVDAVIGPFYSEHTWVAARQCAKYNKTLFTISSSAEMVRSFAEGGFLWVLTETDIAQCEVLLSKAMTYGAKRVALLAKEDVYGQTFIDWFAFQAKEFGLEVAGIVSYTDATVGDGFRQCADYDADFMICVPSSVENLQDMVATRKGIPGLVSRQLYSDVAFSATVLDRLGKDAEGLEGIAMSPDPVSGFQVSYEVKFGDQPVLGEAHMYDALCLIAYAAFKMQIEGTDDMNEALCSLVDGRGMNMGSWMAEDMRLVFKAIAKGDTPDIDGATGSLEFDSKVYTNVLHSVYANWIVYDGKFLILDYNTSDGGKRVEETLAGWNWKVMQMQEIDQDQIAPVYPEMHEKWALLVAASTGWENYRHQADVLEIYRLLKRQGYRDDHIVMIMEDDIADNVKNPEPGVIKVRPDGENLYSGMEIDYRLSDLSPVDIEAILAGKRDERLPEVIAASEYDNIFVFWSGHGEYGEMLWGKNDAVKEYDMRKILESLSENGNYRKMLWMVETCYAGSVARASEGIPGVMFICNSQDLF</sequence>
<dbReference type="InterPro" id="IPR001096">
    <property type="entry name" value="Peptidase_C13"/>
</dbReference>
<keyword evidence="2" id="KW-0732">Signal</keyword>
<evidence type="ECO:0000259" key="4">
    <source>
        <dbReference type="Pfam" id="PF13458"/>
    </source>
</evidence>
<dbReference type="EMBL" id="QRYC01000050">
    <property type="protein sequence ID" value="RGU53047.1"/>
    <property type="molecule type" value="Genomic_DNA"/>
</dbReference>
<dbReference type="GO" id="GO:0006624">
    <property type="term" value="P:vacuolar protein processing"/>
    <property type="evidence" value="ECO:0007669"/>
    <property type="project" value="TreeGrafter"/>
</dbReference>
<evidence type="ECO:0000313" key="5">
    <source>
        <dbReference type="EMBL" id="RGU53047.1"/>
    </source>
</evidence>
<dbReference type="InterPro" id="IPR028081">
    <property type="entry name" value="Leu-bd"/>
</dbReference>
<dbReference type="PANTHER" id="PTHR12000">
    <property type="entry name" value="HEMOGLOBINASE FAMILY MEMBER"/>
    <property type="match status" value="1"/>
</dbReference>
<dbReference type="GO" id="GO:0051603">
    <property type="term" value="P:proteolysis involved in protein catabolic process"/>
    <property type="evidence" value="ECO:0007669"/>
    <property type="project" value="TreeGrafter"/>
</dbReference>
<dbReference type="Proteomes" id="UP000284243">
    <property type="component" value="Unassembled WGS sequence"/>
</dbReference>
<dbReference type="Gene3D" id="3.40.50.2300">
    <property type="match status" value="2"/>
</dbReference>
<dbReference type="Gene3D" id="3.40.50.1460">
    <property type="match status" value="1"/>
</dbReference>
<dbReference type="InterPro" id="IPR028082">
    <property type="entry name" value="Peripla_BP_I"/>
</dbReference>
<reference evidence="5 6" key="1">
    <citation type="submission" date="2018-08" db="EMBL/GenBank/DDBJ databases">
        <title>A genome reference for cultivated species of the human gut microbiota.</title>
        <authorList>
            <person name="Zou Y."/>
            <person name="Xue W."/>
            <person name="Luo G."/>
        </authorList>
    </citation>
    <scope>NUCLEOTIDE SEQUENCE [LARGE SCALE GENOMIC DNA]</scope>
    <source>
        <strain evidence="5 6">AF16-14</strain>
    </source>
</reference>
<organism evidence="5 6">
    <name type="scientific">Odoribacter splanchnicus</name>
    <dbReference type="NCBI Taxonomy" id="28118"/>
    <lineage>
        <taxon>Bacteria</taxon>
        <taxon>Pseudomonadati</taxon>
        <taxon>Bacteroidota</taxon>
        <taxon>Bacteroidia</taxon>
        <taxon>Bacteroidales</taxon>
        <taxon>Odoribacteraceae</taxon>
        <taxon>Odoribacter</taxon>
    </lineage>
</organism>
<dbReference type="SUPFAM" id="SSF53822">
    <property type="entry name" value="Periplasmic binding protein-like I"/>
    <property type="match status" value="1"/>
</dbReference>
<protein>
    <submittedName>
        <fullName evidence="5">Legumain</fullName>
    </submittedName>
</protein>
<gene>
    <name evidence="5" type="ORF">DWW57_19120</name>
</gene>
<dbReference type="AlphaFoldDB" id="A0A412TJ72"/>
<proteinExistence type="inferred from homology"/>